<evidence type="ECO:0000313" key="2">
    <source>
        <dbReference type="EMBL" id="GAA2494368.1"/>
    </source>
</evidence>
<dbReference type="InterPro" id="IPR036691">
    <property type="entry name" value="Endo/exonu/phosph_ase_sf"/>
</dbReference>
<dbReference type="InterPro" id="IPR005135">
    <property type="entry name" value="Endo/exonuclease/phosphatase"/>
</dbReference>
<accession>A0ABN3M2Q5</accession>
<dbReference type="Proteomes" id="UP001501721">
    <property type="component" value="Unassembled WGS sequence"/>
</dbReference>
<dbReference type="Pfam" id="PF03372">
    <property type="entry name" value="Exo_endo_phos"/>
    <property type="match status" value="1"/>
</dbReference>
<evidence type="ECO:0000259" key="1">
    <source>
        <dbReference type="Pfam" id="PF03372"/>
    </source>
</evidence>
<dbReference type="EMBL" id="BAAATL010000023">
    <property type="protein sequence ID" value="GAA2494368.1"/>
    <property type="molecule type" value="Genomic_DNA"/>
</dbReference>
<sequence>MRAITYNLLLGGLHAGDDTRLRAQTEMLAHLGPDVLSLQECTGWTNQHLRRLADELGMVPVDMAPTRVRRAPGPPDGTTLLVRPSSVRVMDHWIVGEGVFHHALIRAWLRPVAAGDDPGSDFTAFATHFSWSSGDARLNEARMLTDYGGPFPGAPQGALLLGDLNTPDREPPDLSLVPANLQSRYRFVKSGGAFGRADRRAVQVLLKSGWRDPQTDFGDPEAASVGYAYSNEPVPWRLDYALVSGLAVSDYFIHDTPGARELSDHLPVVCDVMVGASS</sequence>
<organism evidence="2 3">
    <name type="scientific">Streptomyces graminearus</name>
    <dbReference type="NCBI Taxonomy" id="284030"/>
    <lineage>
        <taxon>Bacteria</taxon>
        <taxon>Bacillati</taxon>
        <taxon>Actinomycetota</taxon>
        <taxon>Actinomycetes</taxon>
        <taxon>Kitasatosporales</taxon>
        <taxon>Streptomycetaceae</taxon>
        <taxon>Streptomyces</taxon>
    </lineage>
</organism>
<comment type="caution">
    <text evidence="2">The sequence shown here is derived from an EMBL/GenBank/DDBJ whole genome shotgun (WGS) entry which is preliminary data.</text>
</comment>
<name>A0ABN3M2Q5_9ACTN</name>
<gene>
    <name evidence="2" type="ORF">GCM10010422_47200</name>
</gene>
<protein>
    <recommendedName>
        <fullName evidence="1">Endonuclease/exonuclease/phosphatase domain-containing protein</fullName>
    </recommendedName>
</protein>
<keyword evidence="3" id="KW-1185">Reference proteome</keyword>
<feature type="domain" description="Endonuclease/exonuclease/phosphatase" evidence="1">
    <location>
        <begin position="4"/>
        <end position="265"/>
    </location>
</feature>
<evidence type="ECO:0000313" key="3">
    <source>
        <dbReference type="Proteomes" id="UP001501721"/>
    </source>
</evidence>
<dbReference type="SUPFAM" id="SSF56219">
    <property type="entry name" value="DNase I-like"/>
    <property type="match status" value="1"/>
</dbReference>
<reference evidence="2 3" key="1">
    <citation type="journal article" date="2019" name="Int. J. Syst. Evol. Microbiol.">
        <title>The Global Catalogue of Microorganisms (GCM) 10K type strain sequencing project: providing services to taxonomists for standard genome sequencing and annotation.</title>
        <authorList>
            <consortium name="The Broad Institute Genomics Platform"/>
            <consortium name="The Broad Institute Genome Sequencing Center for Infectious Disease"/>
            <person name="Wu L."/>
            <person name="Ma J."/>
        </authorList>
    </citation>
    <scope>NUCLEOTIDE SEQUENCE [LARGE SCALE GENOMIC DNA]</scope>
    <source>
        <strain evidence="2 3">JCM 6923</strain>
    </source>
</reference>
<dbReference type="Gene3D" id="3.60.10.10">
    <property type="entry name" value="Endonuclease/exonuclease/phosphatase"/>
    <property type="match status" value="1"/>
</dbReference>
<proteinExistence type="predicted"/>